<dbReference type="Proteomes" id="UP000887577">
    <property type="component" value="Unplaced"/>
</dbReference>
<evidence type="ECO:0000313" key="6">
    <source>
        <dbReference type="WBParaSite" id="PSU_v2.g10847.t1"/>
    </source>
</evidence>
<dbReference type="InterPro" id="IPR024079">
    <property type="entry name" value="MetalloPept_cat_dom_sf"/>
</dbReference>
<evidence type="ECO:0000256" key="2">
    <source>
        <dbReference type="PROSITE-ProRule" id="PRU01211"/>
    </source>
</evidence>
<keyword evidence="1" id="KW-1015">Disulfide bond</keyword>
<dbReference type="Gene3D" id="3.40.390.10">
    <property type="entry name" value="Collagenase (Catalytic Domain)"/>
    <property type="match status" value="1"/>
</dbReference>
<dbReference type="InterPro" id="IPR001506">
    <property type="entry name" value="Peptidase_M12A"/>
</dbReference>
<evidence type="ECO:0000256" key="3">
    <source>
        <dbReference type="SAM" id="SignalP"/>
    </source>
</evidence>
<keyword evidence="3" id="KW-0732">Signal</keyword>
<accession>A0A914XV52</accession>
<dbReference type="SUPFAM" id="SSF55486">
    <property type="entry name" value="Metalloproteases ('zincins'), catalytic domain"/>
    <property type="match status" value="1"/>
</dbReference>
<dbReference type="InterPro" id="IPR006026">
    <property type="entry name" value="Peptidase_Metallo"/>
</dbReference>
<dbReference type="PANTHER" id="PTHR10127">
    <property type="entry name" value="DISCOIDIN, CUB, EGF, LAMININ , AND ZINC METALLOPROTEASE DOMAIN CONTAINING"/>
    <property type="match status" value="1"/>
</dbReference>
<dbReference type="GO" id="GO:0008270">
    <property type="term" value="F:zinc ion binding"/>
    <property type="evidence" value="ECO:0007669"/>
    <property type="project" value="InterPro"/>
</dbReference>
<organism evidence="5 6">
    <name type="scientific">Panagrolaimus superbus</name>
    <dbReference type="NCBI Taxonomy" id="310955"/>
    <lineage>
        <taxon>Eukaryota</taxon>
        <taxon>Metazoa</taxon>
        <taxon>Ecdysozoa</taxon>
        <taxon>Nematoda</taxon>
        <taxon>Chromadorea</taxon>
        <taxon>Rhabditida</taxon>
        <taxon>Tylenchina</taxon>
        <taxon>Panagrolaimomorpha</taxon>
        <taxon>Panagrolaimoidea</taxon>
        <taxon>Panagrolaimidae</taxon>
        <taxon>Panagrolaimus</taxon>
    </lineage>
</organism>
<dbReference type="SMART" id="SM00235">
    <property type="entry name" value="ZnMc"/>
    <property type="match status" value="1"/>
</dbReference>
<dbReference type="WBParaSite" id="PSU_v2.g10847.t1">
    <property type="protein sequence ID" value="PSU_v2.g10847.t1"/>
    <property type="gene ID" value="PSU_v2.g10847"/>
</dbReference>
<evidence type="ECO:0000256" key="1">
    <source>
        <dbReference type="ARBA" id="ARBA00023157"/>
    </source>
</evidence>
<protein>
    <submittedName>
        <fullName evidence="6">Peptidase M12A domain-containing protein</fullName>
    </submittedName>
</protein>
<dbReference type="PANTHER" id="PTHR10127:SF831">
    <property type="entry name" value="ZINC METALLOPROTEINASE NAS-37"/>
    <property type="match status" value="1"/>
</dbReference>
<proteinExistence type="predicted"/>
<feature type="signal peptide" evidence="3">
    <location>
        <begin position="1"/>
        <end position="21"/>
    </location>
</feature>
<feature type="domain" description="Peptidase M12A" evidence="4">
    <location>
        <begin position="118"/>
        <end position="208"/>
    </location>
</feature>
<evidence type="ECO:0000259" key="4">
    <source>
        <dbReference type="PROSITE" id="PS51864"/>
    </source>
</evidence>
<sequence length="208" mass="23420">MSSSSTLKVIILACCLCTILAQLPLDNSISQDAAQVQVLLDEIKIEGIKKFGAFSDYNPEKAKEAIRKTTFDDGTEASVNRPVLDYLFENDIVLTVPQAQDILEEIRNSNAPKRSNRQAQPGEKYFWKDHRVAYTFNLNDDKWRNLIRAALRHLEEETCMRFYENATDKDALQFTRAGGCWSNVGRVGGKQTVSIGYGCDAVTWNCCP</sequence>
<feature type="chain" id="PRO_5037802770" evidence="3">
    <location>
        <begin position="22"/>
        <end position="208"/>
    </location>
</feature>
<dbReference type="AlphaFoldDB" id="A0A914XV52"/>
<keyword evidence="5" id="KW-1185">Reference proteome</keyword>
<dbReference type="PROSITE" id="PS51864">
    <property type="entry name" value="ASTACIN"/>
    <property type="match status" value="1"/>
</dbReference>
<evidence type="ECO:0000313" key="5">
    <source>
        <dbReference type="Proteomes" id="UP000887577"/>
    </source>
</evidence>
<name>A0A914XV52_9BILA</name>
<dbReference type="GO" id="GO:0004222">
    <property type="term" value="F:metalloendopeptidase activity"/>
    <property type="evidence" value="ECO:0007669"/>
    <property type="project" value="InterPro"/>
</dbReference>
<dbReference type="Pfam" id="PF01400">
    <property type="entry name" value="Astacin"/>
    <property type="match status" value="1"/>
</dbReference>
<reference evidence="6" key="1">
    <citation type="submission" date="2022-11" db="UniProtKB">
        <authorList>
            <consortium name="WormBaseParasite"/>
        </authorList>
    </citation>
    <scope>IDENTIFICATION</scope>
</reference>
<comment type="caution">
    <text evidence="2">Lacks conserved residue(s) required for the propagation of feature annotation.</text>
</comment>
<dbReference type="GO" id="GO:0006508">
    <property type="term" value="P:proteolysis"/>
    <property type="evidence" value="ECO:0007669"/>
    <property type="project" value="InterPro"/>
</dbReference>